<dbReference type="SUPFAM" id="SSF56925">
    <property type="entry name" value="OMPA-like"/>
    <property type="match status" value="1"/>
</dbReference>
<evidence type="ECO:0000256" key="1">
    <source>
        <dbReference type="ARBA" id="ARBA00004370"/>
    </source>
</evidence>
<dbReference type="GO" id="GO:0016020">
    <property type="term" value="C:membrane"/>
    <property type="evidence" value="ECO:0007669"/>
    <property type="project" value="UniProtKB-SubCell"/>
</dbReference>
<dbReference type="EMBL" id="QUMX01000040">
    <property type="protein sequence ID" value="REG34063.1"/>
    <property type="molecule type" value="Genomic_DNA"/>
</dbReference>
<keyword evidence="2" id="KW-0732">Signal</keyword>
<comment type="subcellular location">
    <subcellularLocation>
        <location evidence="1">Membrane</location>
    </subcellularLocation>
</comment>
<protein>
    <submittedName>
        <fullName evidence="6">Outer membrane immunogenic protein</fullName>
    </submittedName>
</protein>
<evidence type="ECO:0000313" key="6">
    <source>
        <dbReference type="EMBL" id="REG34063.1"/>
    </source>
</evidence>
<evidence type="ECO:0000256" key="4">
    <source>
        <dbReference type="ARBA" id="ARBA00038306"/>
    </source>
</evidence>
<dbReference type="Pfam" id="PF13505">
    <property type="entry name" value="OMP_b-brl"/>
    <property type="match status" value="1"/>
</dbReference>
<sequence>MTPGDEVPLIVAPQEPQPAAENWEGLYLGGALGYAFGADDRVGITPPSGGRAHSPGSVDIQGVTYSLHAGYRWQRELRGRQFVTGPELAYEGGGADDGFFRPGESASSELDSLLSLRWKAGILNMAEDTLFYGTVGIARGEFNYSVVAAGMNYQGDFKDNAWTVSLGIEKRLNARVSLFGEWEFRQFGKTALSDAAGYETQATPKHHHIRIGANFSF</sequence>
<gene>
    <name evidence="6" type="ORF">ATH84_104027</name>
</gene>
<dbReference type="PANTHER" id="PTHR34001">
    <property type="entry name" value="BLL7405 PROTEIN"/>
    <property type="match status" value="1"/>
</dbReference>
<evidence type="ECO:0000256" key="3">
    <source>
        <dbReference type="ARBA" id="ARBA00023136"/>
    </source>
</evidence>
<comment type="caution">
    <text evidence="6">The sequence shown here is derived from an EMBL/GenBank/DDBJ whole genome shotgun (WGS) entry which is preliminary data.</text>
</comment>
<keyword evidence="7" id="KW-1185">Reference proteome</keyword>
<dbReference type="PANTHER" id="PTHR34001:SF3">
    <property type="entry name" value="BLL7405 PROTEIN"/>
    <property type="match status" value="1"/>
</dbReference>
<evidence type="ECO:0000313" key="7">
    <source>
        <dbReference type="Proteomes" id="UP000256794"/>
    </source>
</evidence>
<dbReference type="AlphaFoldDB" id="A0AAQ0KK59"/>
<dbReference type="InterPro" id="IPR011250">
    <property type="entry name" value="OMP/PagP_B-barrel"/>
</dbReference>
<evidence type="ECO:0000259" key="5">
    <source>
        <dbReference type="Pfam" id="PF13505"/>
    </source>
</evidence>
<dbReference type="InterPro" id="IPR051692">
    <property type="entry name" value="OMP-like"/>
</dbReference>
<name>A0AAQ0KK59_PARVE</name>
<feature type="domain" description="Outer membrane protein beta-barrel" evidence="5">
    <location>
        <begin position="16"/>
        <end position="217"/>
    </location>
</feature>
<dbReference type="Proteomes" id="UP000256794">
    <property type="component" value="Unassembled WGS sequence"/>
</dbReference>
<evidence type="ECO:0000256" key="2">
    <source>
        <dbReference type="ARBA" id="ARBA00022729"/>
    </source>
</evidence>
<comment type="similarity">
    <text evidence="4">Belongs to the Omp25/RopB family.</text>
</comment>
<dbReference type="InterPro" id="IPR027385">
    <property type="entry name" value="Beta-barrel_OMP"/>
</dbReference>
<dbReference type="Gene3D" id="2.40.160.20">
    <property type="match status" value="1"/>
</dbReference>
<proteinExistence type="inferred from homology"/>
<reference evidence="6 7" key="1">
    <citation type="submission" date="2018-08" db="EMBL/GenBank/DDBJ databases">
        <title>Genomic Encyclopedia of Archaeal and Bacterial Type Strains, Phase II (KMG-II): from individual species to whole genera.</title>
        <authorList>
            <person name="Goeker M."/>
        </authorList>
    </citation>
    <scope>NUCLEOTIDE SEQUENCE [LARGE SCALE GENOMIC DNA]</scope>
    <source>
        <strain evidence="6 7">DSM 582</strain>
    </source>
</reference>
<keyword evidence="3" id="KW-0472">Membrane</keyword>
<accession>A0AAQ0KK59</accession>
<organism evidence="6 7">
    <name type="scientific">Paracoccus versutus</name>
    <name type="common">Thiobacillus versutus</name>
    <dbReference type="NCBI Taxonomy" id="34007"/>
    <lineage>
        <taxon>Bacteria</taxon>
        <taxon>Pseudomonadati</taxon>
        <taxon>Pseudomonadota</taxon>
        <taxon>Alphaproteobacteria</taxon>
        <taxon>Rhodobacterales</taxon>
        <taxon>Paracoccaceae</taxon>
        <taxon>Paracoccus</taxon>
    </lineage>
</organism>